<feature type="transmembrane region" description="Helical" evidence="1">
    <location>
        <begin position="190"/>
        <end position="214"/>
    </location>
</feature>
<dbReference type="OrthoDB" id="5460360at2"/>
<dbReference type="NCBIfam" id="TIGR03082">
    <property type="entry name" value="Gneg_AbrB_dup"/>
    <property type="match status" value="2"/>
</dbReference>
<dbReference type="EMBL" id="BJON01000002">
    <property type="protein sequence ID" value="GED67037.1"/>
    <property type="molecule type" value="Genomic_DNA"/>
</dbReference>
<keyword evidence="1" id="KW-1133">Transmembrane helix</keyword>
<proteinExistence type="predicted"/>
<dbReference type="Proteomes" id="UP000319578">
    <property type="component" value="Unassembled WGS sequence"/>
</dbReference>
<keyword evidence="1" id="KW-0812">Transmembrane</keyword>
<dbReference type="GO" id="GO:0010468">
    <property type="term" value="P:regulation of gene expression"/>
    <property type="evidence" value="ECO:0007669"/>
    <property type="project" value="InterPro"/>
</dbReference>
<dbReference type="Proteomes" id="UP000036834">
    <property type="component" value="Unassembled WGS sequence"/>
</dbReference>
<reference evidence="3" key="2">
    <citation type="submission" date="2015-07" db="EMBL/GenBank/DDBJ databases">
        <title>MeaNS - Measles Nucleotide Surveillance Program.</title>
        <authorList>
            <person name="Tran T."/>
            <person name="Druce J."/>
        </authorList>
    </citation>
    <scope>NUCLEOTIDE SEQUENCE</scope>
    <source>
        <strain evidence="3">DSM 9887</strain>
    </source>
</reference>
<sequence>MKGAQLTENKWVQFLFTCMFAIIGGAVFQLIHIPLPWLLGSMVFVLIGSKLFTQIKPYWPGMLRNTGMGIIGYTIGLSFTLSTLKEIGKQLPSMVLLTVLLLLFTLLITFFVSKLSGISFPTALIGSIPGGLSQMIPLAEEIKGVDLTVVTFLQVSRLMMIIFCVPLLIFSPLMTGLGNPSLSASTHPASVSWAGLFPNILLFIVVCTLLALLAKKINFPTAFLLGPMIGTIALNIAGFHGPDLPTVLMNGTQLMLGGYIGLLLKPESLKNAVKISATAVLSGIVLILCALALSVLLTIMHPVSFVTAFLSLSPGGMDQMAIIAKEVHGDLSILICYQLFRALFISVAVPPLLKAAFKKYEKWKSAAN</sequence>
<dbReference type="RefSeq" id="WP_049739786.1">
    <property type="nucleotide sequence ID" value="NZ_BJON01000002.1"/>
</dbReference>
<keyword evidence="2" id="KW-0378">Hydrolase</keyword>
<feature type="transmembrane region" description="Helical" evidence="1">
    <location>
        <begin position="65"/>
        <end position="84"/>
    </location>
</feature>
<feature type="transmembrane region" description="Helical" evidence="1">
    <location>
        <begin position="221"/>
        <end position="241"/>
    </location>
</feature>
<feature type="transmembrane region" description="Helical" evidence="1">
    <location>
        <begin position="331"/>
        <end position="353"/>
    </location>
</feature>
<dbReference type="Pfam" id="PF05145">
    <property type="entry name" value="AbrB"/>
    <property type="match status" value="1"/>
</dbReference>
<evidence type="ECO:0000313" key="3">
    <source>
        <dbReference type="EMBL" id="KNB70764.1"/>
    </source>
</evidence>
<feature type="transmembrane region" description="Helical" evidence="1">
    <location>
        <begin position="90"/>
        <end position="112"/>
    </location>
</feature>
<reference evidence="4" key="1">
    <citation type="submission" date="2015-07" db="EMBL/GenBank/DDBJ databases">
        <title>Genome sequencing project for genomic taxonomy and phylogenomics of Bacillus-like bacteria.</title>
        <authorList>
            <person name="Liu B."/>
            <person name="Wang J."/>
            <person name="Zhu Y."/>
            <person name="Liu G."/>
            <person name="Chen Q."/>
            <person name="Chen Z."/>
            <person name="Lan J."/>
            <person name="Che J."/>
            <person name="Ge C."/>
            <person name="Shi H."/>
            <person name="Pan Z."/>
            <person name="Liu X."/>
        </authorList>
    </citation>
    <scope>NUCLEOTIDE SEQUENCE [LARGE SCALE GENOMIC DNA]</scope>
    <source>
        <strain evidence="4">DSM 9887</strain>
    </source>
</reference>
<feature type="transmembrane region" description="Helical" evidence="1">
    <location>
        <begin position="247"/>
        <end position="264"/>
    </location>
</feature>
<feature type="transmembrane region" description="Helical" evidence="1">
    <location>
        <begin position="158"/>
        <end position="178"/>
    </location>
</feature>
<dbReference type="InterPro" id="IPR007820">
    <property type="entry name" value="AbrB_fam"/>
</dbReference>
<dbReference type="GO" id="GO:0004177">
    <property type="term" value="F:aminopeptidase activity"/>
    <property type="evidence" value="ECO:0007669"/>
    <property type="project" value="UniProtKB-KW"/>
</dbReference>
<dbReference type="PATRIC" id="fig|54915.3.peg.2697"/>
<evidence type="ECO:0000313" key="2">
    <source>
        <dbReference type="EMBL" id="GED67037.1"/>
    </source>
</evidence>
<keyword evidence="1" id="KW-0472">Membrane</keyword>
<dbReference type="PANTHER" id="PTHR38457">
    <property type="entry name" value="REGULATOR ABRB-RELATED"/>
    <property type="match status" value="1"/>
</dbReference>
<evidence type="ECO:0000256" key="1">
    <source>
        <dbReference type="SAM" id="Phobius"/>
    </source>
</evidence>
<dbReference type="GO" id="GO:0016020">
    <property type="term" value="C:membrane"/>
    <property type="evidence" value="ECO:0007669"/>
    <property type="project" value="InterPro"/>
</dbReference>
<dbReference type="STRING" id="54915.ADS79_18050"/>
<accession>A0A0K9YPX0</accession>
<protein>
    <submittedName>
        <fullName evidence="3">AbrB family transcriptional regulator</fullName>
    </submittedName>
    <submittedName>
        <fullName evidence="2">Aminopeptidase</fullName>
    </submittedName>
</protein>
<dbReference type="EMBL" id="LGIQ01000009">
    <property type="protein sequence ID" value="KNB70764.1"/>
    <property type="molecule type" value="Genomic_DNA"/>
</dbReference>
<dbReference type="PANTHER" id="PTHR38457:SF1">
    <property type="entry name" value="REGULATOR ABRB-RELATED"/>
    <property type="match status" value="1"/>
</dbReference>
<dbReference type="InterPro" id="IPR017516">
    <property type="entry name" value="AbrB_dup"/>
</dbReference>
<evidence type="ECO:0000313" key="5">
    <source>
        <dbReference type="Proteomes" id="UP000319578"/>
    </source>
</evidence>
<name>A0A0K9YPX0_9BACL</name>
<organism evidence="3 4">
    <name type="scientific">Brevibacillus reuszeri</name>
    <dbReference type="NCBI Taxonomy" id="54915"/>
    <lineage>
        <taxon>Bacteria</taxon>
        <taxon>Bacillati</taxon>
        <taxon>Bacillota</taxon>
        <taxon>Bacilli</taxon>
        <taxon>Bacillales</taxon>
        <taxon>Paenibacillaceae</taxon>
        <taxon>Brevibacillus</taxon>
    </lineage>
</organism>
<feature type="transmembrane region" description="Helical" evidence="1">
    <location>
        <begin position="285"/>
        <end position="311"/>
    </location>
</feature>
<keyword evidence="2" id="KW-0031">Aminopeptidase</keyword>
<reference evidence="2 5" key="3">
    <citation type="submission" date="2019-06" db="EMBL/GenBank/DDBJ databases">
        <title>Whole genome shotgun sequence of Brevibacillus reuszeri NBRC 15719.</title>
        <authorList>
            <person name="Hosoyama A."/>
            <person name="Uohara A."/>
            <person name="Ohji S."/>
            <person name="Ichikawa N."/>
        </authorList>
    </citation>
    <scope>NUCLEOTIDE SEQUENCE [LARGE SCALE GENOMIC DNA]</scope>
    <source>
        <strain evidence="2 5">NBRC 15719</strain>
    </source>
</reference>
<feature type="transmembrane region" description="Helical" evidence="1">
    <location>
        <begin position="12"/>
        <end position="31"/>
    </location>
</feature>
<keyword evidence="5" id="KW-1185">Reference proteome</keyword>
<keyword evidence="2" id="KW-0645">Protease</keyword>
<dbReference type="AlphaFoldDB" id="A0A0K9YPX0"/>
<comment type="caution">
    <text evidence="3">The sequence shown here is derived from an EMBL/GenBank/DDBJ whole genome shotgun (WGS) entry which is preliminary data.</text>
</comment>
<dbReference type="PIRSF" id="PIRSF038991">
    <property type="entry name" value="Protein_AbrB"/>
    <property type="match status" value="1"/>
</dbReference>
<evidence type="ECO:0000313" key="4">
    <source>
        <dbReference type="Proteomes" id="UP000036834"/>
    </source>
</evidence>
<gene>
    <name evidence="3" type="ORF">ADS79_18050</name>
    <name evidence="2" type="ORF">BRE01_07390</name>
</gene>